<dbReference type="GeneID" id="43588303"/>
<feature type="compositionally biased region" description="Low complexity" evidence="2">
    <location>
        <begin position="395"/>
        <end position="407"/>
    </location>
</feature>
<evidence type="ECO:0000256" key="1">
    <source>
        <dbReference type="SAM" id="Coils"/>
    </source>
</evidence>
<feature type="compositionally biased region" description="Low complexity" evidence="2">
    <location>
        <begin position="436"/>
        <end position="446"/>
    </location>
</feature>
<keyword evidence="4" id="KW-1185">Reference proteome</keyword>
<feature type="coiled-coil region" evidence="1">
    <location>
        <begin position="250"/>
        <end position="284"/>
    </location>
</feature>
<feature type="compositionally biased region" description="Low complexity" evidence="2">
    <location>
        <begin position="334"/>
        <end position="353"/>
    </location>
</feature>
<dbReference type="InterPro" id="IPR015671">
    <property type="entry name" value="GSCR1_dom"/>
</dbReference>
<feature type="compositionally biased region" description="Low complexity" evidence="2">
    <location>
        <begin position="628"/>
        <end position="646"/>
    </location>
</feature>
<sequence>MSTSQPISTTSTSTSRIDTFTPNPDIVIKSENNNNNKDDKENNGGLPTSSPSPALPKAITGTASTDPISNTAAPSTVIAEAKPFPGHVDAQPGSSTGWEKEMLSKKRKWGMMGYEEEEMSWLMGECTSLHLALLLDQTSTLYPTPPTAFGSYEDAVDRLLPYHVWQVHDEELESWKKGDKEAEIKEAEELVGRIRGIQERFVKARRKEADHPSPLPSLISILNSSTAIVREELTALQATLKPIQAEWNVIETEQKRIQDEKRRIEEVKRRTEEAKRKELLEEEERKRVAKMATEAAKVVVPPPAPAPAPVPVPAPAAAPMPRPMPVPVTPTVPRVTTPTATTTTIPTPVSATPGGDGASERGRPRGRPRGRGRGGLREAVITHTTGQGPATPAGPASTTGIAPSTPAAAPPRPPLPASTAVGTPTPPASHGGHIGTSGNATGTSTGTAQGPVNITVNVSIIPQLVTLGLLQVPPNPAAPKTPATVLRTSDDKKSVVLSINLSACSKTQLLGLAKVLNVSTKPAAVPAGGGGVPSPNPSGKRMPVDQRPTCLLLKDVPKTALPSDVLRALRDVGAIDETFGVSSLTSPPPSLTRAPSLTRTWHLTTPSPAICTSIYQHLSSRPPFNIASSSRLPSSSSSSSSSPSPSVVQYTDSTSSAWISQLISRALEDSNLRSTARGEHPVEKTFTTEWVMKAGYGGRRVTIKGLPGGVSYDDVKRLGKDCGLVEGQDACKRLPPSKFSLVSTFCLTTNTVADAHRLARKVHMKWYKSSVHGEKYLMRAQVVY</sequence>
<organism evidence="3 4">
    <name type="scientific">Kwoniella shandongensis</name>
    <dbReference type="NCBI Taxonomy" id="1734106"/>
    <lineage>
        <taxon>Eukaryota</taxon>
        <taxon>Fungi</taxon>
        <taxon>Dikarya</taxon>
        <taxon>Basidiomycota</taxon>
        <taxon>Agaricomycotina</taxon>
        <taxon>Tremellomycetes</taxon>
        <taxon>Tremellales</taxon>
        <taxon>Cryptococcaceae</taxon>
        <taxon>Kwoniella</taxon>
    </lineage>
</organism>
<accession>A0A5M6C0E7</accession>
<feature type="region of interest" description="Disordered" evidence="2">
    <location>
        <begin position="1"/>
        <end position="70"/>
    </location>
</feature>
<protein>
    <submittedName>
        <fullName evidence="3">Uncharacterized protein</fullName>
    </submittedName>
</protein>
<dbReference type="AlphaFoldDB" id="A0A5M6C0E7"/>
<evidence type="ECO:0000313" key="4">
    <source>
        <dbReference type="Proteomes" id="UP000322225"/>
    </source>
</evidence>
<dbReference type="KEGG" id="ksn:43588303"/>
<dbReference type="PANTHER" id="PTHR48125">
    <property type="entry name" value="LP07818P1"/>
    <property type="match status" value="1"/>
</dbReference>
<dbReference type="Pfam" id="PF15249">
    <property type="entry name" value="GLTSCR1"/>
    <property type="match status" value="1"/>
</dbReference>
<dbReference type="OrthoDB" id="5541797at2759"/>
<evidence type="ECO:0000256" key="2">
    <source>
        <dbReference type="SAM" id="MobiDB-lite"/>
    </source>
</evidence>
<evidence type="ECO:0000313" key="3">
    <source>
        <dbReference type="EMBL" id="WWD21181.1"/>
    </source>
</evidence>
<keyword evidence="1" id="KW-0175">Coiled coil</keyword>
<gene>
    <name evidence="3" type="ORF">CI109_105665</name>
</gene>
<feature type="compositionally biased region" description="Low complexity" evidence="2">
    <location>
        <begin position="1"/>
        <end position="21"/>
    </location>
</feature>
<feature type="compositionally biased region" description="Polar residues" evidence="2">
    <location>
        <begin position="61"/>
        <end position="70"/>
    </location>
</feature>
<feature type="region of interest" description="Disordered" evidence="2">
    <location>
        <begin position="524"/>
        <end position="543"/>
    </location>
</feature>
<dbReference type="Proteomes" id="UP000322225">
    <property type="component" value="Chromosome 10"/>
</dbReference>
<feature type="region of interest" description="Disordered" evidence="2">
    <location>
        <begin position="334"/>
        <end position="446"/>
    </location>
</feature>
<reference evidence="3" key="1">
    <citation type="submission" date="2017-08" db="EMBL/GenBank/DDBJ databases">
        <authorList>
            <person name="Cuomo C."/>
            <person name="Billmyre B."/>
            <person name="Heitman J."/>
        </authorList>
    </citation>
    <scope>NUCLEOTIDE SEQUENCE</scope>
    <source>
        <strain evidence="3">CBS 12478</strain>
    </source>
</reference>
<feature type="region of interest" description="Disordered" evidence="2">
    <location>
        <begin position="628"/>
        <end position="648"/>
    </location>
</feature>
<feature type="compositionally biased region" description="Basic residues" evidence="2">
    <location>
        <begin position="364"/>
        <end position="374"/>
    </location>
</feature>
<proteinExistence type="predicted"/>
<reference evidence="3" key="2">
    <citation type="submission" date="2024-01" db="EMBL/GenBank/DDBJ databases">
        <title>Comparative genomics of Cryptococcus and Kwoniella reveals pathogenesis evolution and contrasting modes of karyotype evolution via chromosome fusion or intercentromeric recombination.</title>
        <authorList>
            <person name="Coelho M.A."/>
            <person name="David-Palma M."/>
            <person name="Shea T."/>
            <person name="Bowers K."/>
            <person name="McGinley-Smith S."/>
            <person name="Mohammad A.W."/>
            <person name="Gnirke A."/>
            <person name="Yurkov A.M."/>
            <person name="Nowrousian M."/>
            <person name="Sun S."/>
            <person name="Cuomo C.A."/>
            <person name="Heitman J."/>
        </authorList>
    </citation>
    <scope>NUCLEOTIDE SEQUENCE</scope>
    <source>
        <strain evidence="3">CBS 12478</strain>
    </source>
</reference>
<dbReference type="PANTHER" id="PTHR48125:SF10">
    <property type="entry name" value="OS12G0136300 PROTEIN"/>
    <property type="match status" value="1"/>
</dbReference>
<dbReference type="EMBL" id="CP144060">
    <property type="protein sequence ID" value="WWD21181.1"/>
    <property type="molecule type" value="Genomic_DNA"/>
</dbReference>
<dbReference type="RefSeq" id="XP_031861401.1">
    <property type="nucleotide sequence ID" value="XM_032004170.1"/>
</dbReference>
<name>A0A5M6C0E7_9TREE</name>